<proteinExistence type="predicted"/>
<dbReference type="PROSITE" id="PS51257">
    <property type="entry name" value="PROKAR_LIPOPROTEIN"/>
    <property type="match status" value="1"/>
</dbReference>
<dbReference type="EMBL" id="DF970134">
    <property type="protein sequence ID" value="GAP64833.1"/>
    <property type="molecule type" value="Genomic_DNA"/>
</dbReference>
<evidence type="ECO:0000313" key="4">
    <source>
        <dbReference type="Proteomes" id="UP000253740"/>
    </source>
</evidence>
<feature type="region of interest" description="Disordered" evidence="1">
    <location>
        <begin position="84"/>
        <end position="147"/>
    </location>
</feature>
<protein>
    <recommendedName>
        <fullName evidence="5">DUF4156 domain-containing protein</fullName>
    </recommendedName>
</protein>
<dbReference type="EMBL" id="DF952379">
    <property type="protein sequence ID" value="GAN45085.1"/>
    <property type="molecule type" value="Genomic_DNA"/>
</dbReference>
<organism evidence="3">
    <name type="scientific">Mizugakiibacter sediminis</name>
    <dbReference type="NCBI Taxonomy" id="1475481"/>
    <lineage>
        <taxon>Bacteria</taxon>
        <taxon>Pseudomonadati</taxon>
        <taxon>Pseudomonadota</taxon>
        <taxon>Gammaproteobacteria</taxon>
        <taxon>Lysobacterales</taxon>
        <taxon>Rhodanobacteraceae</taxon>
        <taxon>Mizugakiibacter</taxon>
    </lineage>
</organism>
<dbReference type="RefSeq" id="WP_082306397.1">
    <property type="nucleotide sequence ID" value="NZ_DF970134.1"/>
</dbReference>
<evidence type="ECO:0000313" key="3">
    <source>
        <dbReference type="EMBL" id="GAP64833.1"/>
    </source>
</evidence>
<dbReference type="InterPro" id="IPR025294">
    <property type="entry name" value="DUF4156"/>
</dbReference>
<dbReference type="Proteomes" id="UP000253740">
    <property type="component" value="Unassembled WGS sequence"/>
</dbReference>
<dbReference type="AlphaFoldDB" id="A0A0K8QJ09"/>
<dbReference type="OrthoDB" id="6120981at2"/>
<evidence type="ECO:0008006" key="5">
    <source>
        <dbReference type="Google" id="ProtNLM"/>
    </source>
</evidence>
<dbReference type="Pfam" id="PF13698">
    <property type="entry name" value="DUF4156"/>
    <property type="match status" value="1"/>
</dbReference>
<reference evidence="2" key="1">
    <citation type="submission" date="2015-03" db="EMBL/GenBank/DDBJ databases">
        <title>Draft genome sequence of Mizugakiibacter sediminis skMP5.</title>
        <authorList>
            <person name="Watanabe T."/>
            <person name="Kojima H."/>
            <person name="Fukui M."/>
        </authorList>
    </citation>
    <scope>NUCLEOTIDE SEQUENCE</scope>
    <source>
        <strain evidence="2">SkMP5</strain>
    </source>
</reference>
<keyword evidence="4" id="KW-1185">Reference proteome</keyword>
<evidence type="ECO:0000313" key="2">
    <source>
        <dbReference type="EMBL" id="GAN45085.1"/>
    </source>
</evidence>
<gene>
    <name evidence="2" type="ORF">MBSD_1625</name>
    <name evidence="3" type="ORF">MBSD_n0115</name>
</gene>
<accession>A0A0K8QJ09</accession>
<dbReference type="HOGENOM" id="CLU_155205_0_0_6"/>
<evidence type="ECO:0000256" key="1">
    <source>
        <dbReference type="SAM" id="MobiDB-lite"/>
    </source>
</evidence>
<reference evidence="3" key="2">
    <citation type="submission" date="2015-08" db="EMBL/GenBank/DDBJ databases">
        <title>Complete DNA Sequence of Pseudomonas syringae pv. actinidiae, the Causal Agent of Kiwifruit Canker Disease.</title>
        <authorList>
            <person name="Rikkerink E.H.A."/>
            <person name="Fineran P.C."/>
        </authorList>
    </citation>
    <scope>NUCLEOTIDE SEQUENCE</scope>
    <source>
        <strain evidence="3">SkMP5</strain>
    </source>
</reference>
<name>A0A0K8QJ09_9GAMM</name>
<sequence>MKSALRLLPVAAAALLGACTWGIKLDAGGRHVRAAWSGDVGACRDLGKVTVSVLSRVGPIDRNDYKVRDELEVMARNEAAKMGADTIKPLGDPKDGEQSWEAYACGATGAQATPGRPQQPQNGQLEPGPLQGEPAQTFPAPASTSGG</sequence>